<dbReference type="InterPro" id="IPR000182">
    <property type="entry name" value="GNAT_dom"/>
</dbReference>
<keyword evidence="5" id="KW-1185">Reference proteome</keyword>
<dbReference type="Pfam" id="PF00583">
    <property type="entry name" value="Acetyltransf_1"/>
    <property type="match status" value="1"/>
</dbReference>
<evidence type="ECO:0000313" key="4">
    <source>
        <dbReference type="EMBL" id="KJL19417.1"/>
    </source>
</evidence>
<comment type="caution">
    <text evidence="4">The sequence shown here is derived from an EMBL/GenBank/DDBJ whole genome shotgun (WGS) entry which is preliminary data.</text>
</comment>
<dbReference type="InterPro" id="IPR016181">
    <property type="entry name" value="Acyl_CoA_acyltransferase"/>
</dbReference>
<evidence type="ECO:0000256" key="1">
    <source>
        <dbReference type="ARBA" id="ARBA00022679"/>
    </source>
</evidence>
<dbReference type="AlphaFoldDB" id="A0A0F0KET1"/>
<dbReference type="SUPFAM" id="SSF55729">
    <property type="entry name" value="Acyl-CoA N-acyltransferases (Nat)"/>
    <property type="match status" value="1"/>
</dbReference>
<organism evidence="4 5">
    <name type="scientific">Microbacterium azadirachtae</name>
    <dbReference type="NCBI Taxonomy" id="582680"/>
    <lineage>
        <taxon>Bacteria</taxon>
        <taxon>Bacillati</taxon>
        <taxon>Actinomycetota</taxon>
        <taxon>Actinomycetes</taxon>
        <taxon>Micrococcales</taxon>
        <taxon>Microbacteriaceae</taxon>
        <taxon>Microbacterium</taxon>
    </lineage>
</organism>
<dbReference type="EMBL" id="JYIT01000084">
    <property type="protein sequence ID" value="KJL19417.1"/>
    <property type="molecule type" value="Genomic_DNA"/>
</dbReference>
<name>A0A0F0KET1_9MICO</name>
<dbReference type="CDD" id="cd04301">
    <property type="entry name" value="NAT_SF"/>
    <property type="match status" value="1"/>
</dbReference>
<evidence type="ECO:0000259" key="3">
    <source>
        <dbReference type="PROSITE" id="PS51186"/>
    </source>
</evidence>
<dbReference type="PATRIC" id="fig|582680.7.peg.3125"/>
<dbReference type="GO" id="GO:0035447">
    <property type="term" value="F:mycothiol synthase activity"/>
    <property type="evidence" value="ECO:0007669"/>
    <property type="project" value="UniProtKB-EC"/>
</dbReference>
<evidence type="ECO:0000313" key="5">
    <source>
        <dbReference type="Proteomes" id="UP000033448"/>
    </source>
</evidence>
<proteinExistence type="predicted"/>
<accession>A0A0F0KET1</accession>
<dbReference type="PANTHER" id="PTHR43877">
    <property type="entry name" value="AMINOALKYLPHOSPHONATE N-ACETYLTRANSFERASE-RELATED-RELATED"/>
    <property type="match status" value="1"/>
</dbReference>
<feature type="domain" description="N-acetyltransferase" evidence="3">
    <location>
        <begin position="7"/>
        <end position="158"/>
    </location>
</feature>
<sequence length="158" mass="17551">MAGDESIDIRIGTVDQAAIAARLQIDFGDEFGDPSPPFEVLERRFRALIADPAAFVLFVGDPADPIAYAVVTLRPTVYCDGPLAVLDELYVIPDLRGGGIGTRLLQRAIQEVRARGGGEMHINVDEIDVDARRFYERHGFVNVEPGKDYRMLCYLREL</sequence>
<reference evidence="4 5" key="1">
    <citation type="submission" date="2015-02" db="EMBL/GenBank/DDBJ databases">
        <title>Draft genome sequences of ten Microbacterium spp. with emphasis on heavy metal contaminated environments.</title>
        <authorList>
            <person name="Corretto E."/>
        </authorList>
    </citation>
    <scope>NUCLEOTIDE SEQUENCE [LARGE SCALE GENOMIC DNA]</scope>
    <source>
        <strain evidence="4 5">DSM 23848</strain>
    </source>
</reference>
<dbReference type="Proteomes" id="UP000033448">
    <property type="component" value="Unassembled WGS sequence"/>
</dbReference>
<keyword evidence="1 4" id="KW-0808">Transferase</keyword>
<keyword evidence="2 4" id="KW-0012">Acyltransferase</keyword>
<protein>
    <submittedName>
        <fullName evidence="4">Mycothiol acetyltransferase</fullName>
        <ecNumber evidence="4">2.3.1.189</ecNumber>
    </submittedName>
</protein>
<dbReference type="Gene3D" id="3.40.630.30">
    <property type="match status" value="1"/>
</dbReference>
<gene>
    <name evidence="4" type="primary">mshD_8</name>
    <name evidence="4" type="ORF">RL72_03065</name>
</gene>
<dbReference type="InterPro" id="IPR050832">
    <property type="entry name" value="Bact_Acetyltransf"/>
</dbReference>
<evidence type="ECO:0000256" key="2">
    <source>
        <dbReference type="ARBA" id="ARBA00023315"/>
    </source>
</evidence>
<dbReference type="PROSITE" id="PS51186">
    <property type="entry name" value="GNAT"/>
    <property type="match status" value="1"/>
</dbReference>
<dbReference type="EC" id="2.3.1.189" evidence="4"/>